<evidence type="ECO:0000256" key="1">
    <source>
        <dbReference type="SAM" id="MobiDB-lite"/>
    </source>
</evidence>
<name>A0ABU9CSH0_9NOCA</name>
<comment type="caution">
    <text evidence="3">The sequence shown here is derived from an EMBL/GenBank/DDBJ whole genome shotgun (WGS) entry which is preliminary data.</text>
</comment>
<dbReference type="InterPro" id="IPR003870">
    <property type="entry name" value="DUF222"/>
</dbReference>
<dbReference type="CDD" id="cd00085">
    <property type="entry name" value="HNHc"/>
    <property type="match status" value="1"/>
</dbReference>
<dbReference type="RefSeq" id="WP_341440485.1">
    <property type="nucleotide sequence ID" value="NZ_JBBPCN010000001.1"/>
</dbReference>
<feature type="compositionally biased region" description="Basic and acidic residues" evidence="1">
    <location>
        <begin position="360"/>
        <end position="369"/>
    </location>
</feature>
<feature type="domain" description="DUF222" evidence="2">
    <location>
        <begin position="63"/>
        <end position="313"/>
    </location>
</feature>
<accession>A0ABU9CSH0</accession>
<evidence type="ECO:0000313" key="3">
    <source>
        <dbReference type="EMBL" id="MEK8070358.1"/>
    </source>
</evidence>
<dbReference type="Gene3D" id="1.10.30.50">
    <property type="match status" value="1"/>
</dbReference>
<dbReference type="Proteomes" id="UP001456513">
    <property type="component" value="Unassembled WGS sequence"/>
</dbReference>
<feature type="region of interest" description="Disordered" evidence="1">
    <location>
        <begin position="337"/>
        <end position="439"/>
    </location>
</feature>
<reference evidence="3 4" key="1">
    <citation type="submission" date="2024-03" db="EMBL/GenBank/DDBJ databases">
        <title>Rhodococcus navarretei sp. nov. and Pseudarthrobacter quantumdoti sp. nov., two new species with the ability to biosynthesize Quantum Dots isolated from soil samples at Union Glacier, Antarctica.</title>
        <authorList>
            <person name="Vargas M."/>
        </authorList>
    </citation>
    <scope>NUCLEOTIDE SEQUENCE [LARGE SCALE GENOMIC DNA]</scope>
    <source>
        <strain evidence="3 4">EXRC-4A-4</strain>
    </source>
</reference>
<feature type="region of interest" description="Disordered" evidence="1">
    <location>
        <begin position="586"/>
        <end position="630"/>
    </location>
</feature>
<keyword evidence="4" id="KW-1185">Reference proteome</keyword>
<sequence>MTTSGSTRSRFAAYLGPQSKPYIDNAVLGEIRDVAILENQACARKVALAAAIWDTCIHQNVLVGDVIQDAGNYAASEIAHVLGCSKTVANTYAEVGMDLRLRLPAVAAAFEAGELDLPRVRAIYRCTHNLTQGAATAVQGEVLHAARRLSPGPLATEIWSIMYRIAPEEAAALRKDLKRHTNVTYTDKDVLSTLKADLTAADAAAAWQLINEMAATVCRRDPRTRGQKRAAAYVALLHQESSMACMCEPTDDNPCTADTSRPDRRAPLTVITVDLATLAGLLSNPAHLSGHGTIDAEYARELADNAHWQILLTEARNLAESLGHGEDLESLMDLDLSTDTENGADTDGTGNTEDTEDTEDKGAEGRSDSGSRTNHSGSKGGPQKPRGSKVRNTRNSRSEGSRSPVVFHPLGRGRRRVGGSVPRPPRSQNAPRPPRNSCVATPYRGTYTFVAELEAAIAADPALGLALHPDGHGGLLLPPPGALTYRPTTALAEHIRYRDRTCRHPGCDVAAQQCEIDHVVPYFHRDPANGGWTIDSNLHCLCRYHHSLKTMGLWTPVMLADGVEFWISDAGTSAVTVPGTTQLADFDHLPKVSPKPKGTASECDSPTPKTAKPQPTPMPASAPEDEPPPF</sequence>
<organism evidence="3 4">
    <name type="scientific">Rhodococcus navarretei</name>
    <dbReference type="NCBI Taxonomy" id="3128981"/>
    <lineage>
        <taxon>Bacteria</taxon>
        <taxon>Bacillati</taxon>
        <taxon>Actinomycetota</taxon>
        <taxon>Actinomycetes</taxon>
        <taxon>Mycobacteriales</taxon>
        <taxon>Nocardiaceae</taxon>
        <taxon>Rhodococcus</taxon>
    </lineage>
</organism>
<gene>
    <name evidence="3" type="ORF">AABD04_05810</name>
</gene>
<evidence type="ECO:0000259" key="2">
    <source>
        <dbReference type="Pfam" id="PF02720"/>
    </source>
</evidence>
<evidence type="ECO:0000313" key="4">
    <source>
        <dbReference type="Proteomes" id="UP001456513"/>
    </source>
</evidence>
<dbReference type="InterPro" id="IPR003615">
    <property type="entry name" value="HNH_nuc"/>
</dbReference>
<proteinExistence type="predicted"/>
<dbReference type="EMBL" id="JBBPCN010000001">
    <property type="protein sequence ID" value="MEK8070358.1"/>
    <property type="molecule type" value="Genomic_DNA"/>
</dbReference>
<dbReference type="Pfam" id="PF02720">
    <property type="entry name" value="DUF222"/>
    <property type="match status" value="1"/>
</dbReference>
<protein>
    <submittedName>
        <fullName evidence="3">DUF222 domain-containing protein</fullName>
    </submittedName>
</protein>